<name>A0A7J6UEX0_PEROL</name>
<dbReference type="Proteomes" id="UP000553632">
    <property type="component" value="Unassembled WGS sequence"/>
</dbReference>
<accession>A0A7J6UEX0</accession>
<dbReference type="EMBL" id="JABANO010004088">
    <property type="protein sequence ID" value="KAF4755747.1"/>
    <property type="molecule type" value="Genomic_DNA"/>
</dbReference>
<comment type="caution">
    <text evidence="3">The sequence shown here is derived from an EMBL/GenBank/DDBJ whole genome shotgun (WGS) entry which is preliminary data.</text>
</comment>
<proteinExistence type="predicted"/>
<feature type="compositionally biased region" description="Basic and acidic residues" evidence="2">
    <location>
        <begin position="14"/>
        <end position="23"/>
    </location>
</feature>
<feature type="region of interest" description="Disordered" evidence="2">
    <location>
        <begin position="1"/>
        <end position="109"/>
    </location>
</feature>
<feature type="compositionally biased region" description="Polar residues" evidence="2">
    <location>
        <begin position="1"/>
        <end position="12"/>
    </location>
</feature>
<organism evidence="3 4">
    <name type="scientific">Perkinsus olseni</name>
    <name type="common">Perkinsus atlanticus</name>
    <dbReference type="NCBI Taxonomy" id="32597"/>
    <lineage>
        <taxon>Eukaryota</taxon>
        <taxon>Sar</taxon>
        <taxon>Alveolata</taxon>
        <taxon>Perkinsozoa</taxon>
        <taxon>Perkinsea</taxon>
        <taxon>Perkinsida</taxon>
        <taxon>Perkinsidae</taxon>
        <taxon>Perkinsus</taxon>
    </lineage>
</organism>
<keyword evidence="1" id="KW-0175">Coiled coil</keyword>
<feature type="region of interest" description="Disordered" evidence="2">
    <location>
        <begin position="125"/>
        <end position="147"/>
    </location>
</feature>
<evidence type="ECO:0000256" key="2">
    <source>
        <dbReference type="SAM" id="MobiDB-lite"/>
    </source>
</evidence>
<gene>
    <name evidence="3" type="ORF">FOZ63_024548</name>
</gene>
<feature type="coiled-coil region" evidence="1">
    <location>
        <begin position="163"/>
        <end position="271"/>
    </location>
</feature>
<evidence type="ECO:0000256" key="1">
    <source>
        <dbReference type="SAM" id="Coils"/>
    </source>
</evidence>
<keyword evidence="4" id="KW-1185">Reference proteome</keyword>
<evidence type="ECO:0000313" key="4">
    <source>
        <dbReference type="Proteomes" id="UP000553632"/>
    </source>
</evidence>
<reference evidence="3 4" key="1">
    <citation type="submission" date="2020-04" db="EMBL/GenBank/DDBJ databases">
        <title>Perkinsus olseni comparative genomics.</title>
        <authorList>
            <person name="Bogema D.R."/>
        </authorList>
    </citation>
    <scope>NUCLEOTIDE SEQUENCE [LARGE SCALE GENOMIC DNA]</scope>
    <source>
        <strain evidence="3 4">ATCC PRA-207</strain>
    </source>
</reference>
<feature type="compositionally biased region" description="Polar residues" evidence="2">
    <location>
        <begin position="24"/>
        <end position="35"/>
    </location>
</feature>
<feature type="compositionally biased region" description="Low complexity" evidence="2">
    <location>
        <begin position="44"/>
        <end position="57"/>
    </location>
</feature>
<feature type="region of interest" description="Disordered" evidence="2">
    <location>
        <begin position="398"/>
        <end position="431"/>
    </location>
</feature>
<dbReference type="AlphaFoldDB" id="A0A7J6UEX0"/>
<feature type="compositionally biased region" description="Low complexity" evidence="2">
    <location>
        <begin position="399"/>
        <end position="416"/>
    </location>
</feature>
<evidence type="ECO:0000313" key="3">
    <source>
        <dbReference type="EMBL" id="KAF4755747.1"/>
    </source>
</evidence>
<sequence length="431" mass="48116">MRSRQRTQSPTSARLKELQKRVDSLQTEIDSSTTREPSRRGSTAEDTSSASRSSYSRGLLRTVKRSTHGRDEPGRAEVSYADSPPESWPRLQTNADPELHNERSPHIRPQPAATLDIPLAGLQHSADYAGSPRRPSPPQSTEEGITGEVFRLRRENDHYRQLSRENMDRVEHLERELRRAQRRSLGRTSQGHSSSMPLEARVLELEDIIKKQDQELQRMSELLAANMRTSRGKPSSADDLQERVDALKGELSNAQSRAEEAEERATQWELLEKSVSRVLARLTACVGGGLVAIAPRKHRSFQEGAEFAYVCVSLADVNVFAEPDDAEPLLSFSRASMKVVIVVSEGVSTSALHSQLQLFRCSHACGEPELVLRCRNPRETEKWIRLFKSVGVGVELAGTPLPSSGPSSRPSTPVSTRAFRTRQRSLLRNES</sequence>
<protein>
    <submittedName>
        <fullName evidence="3">Uncharacterized protein</fullName>
    </submittedName>
</protein>